<proteinExistence type="predicted"/>
<protein>
    <submittedName>
        <fullName evidence="1">Uncharacterized protein</fullName>
    </submittedName>
</protein>
<comment type="caution">
    <text evidence="1">The sequence shown here is derived from an EMBL/GenBank/DDBJ whole genome shotgun (WGS) entry which is preliminary data.</text>
</comment>
<evidence type="ECO:0000313" key="1">
    <source>
        <dbReference type="EMBL" id="RNL78050.1"/>
    </source>
</evidence>
<name>A0A3N0DQX8_SINP1</name>
<evidence type="ECO:0000313" key="2">
    <source>
        <dbReference type="Proteomes" id="UP000267469"/>
    </source>
</evidence>
<dbReference type="Proteomes" id="UP000267469">
    <property type="component" value="Unassembled WGS sequence"/>
</dbReference>
<dbReference type="EMBL" id="RJTM01000138">
    <property type="protein sequence ID" value="RNL78050.1"/>
    <property type="molecule type" value="Genomic_DNA"/>
</dbReference>
<gene>
    <name evidence="1" type="ORF">ED312_19820</name>
</gene>
<sequence>MIRTKLSPFIRTTGIAFNKYNPAVFFLKSLISGILADGVDLGNMHLPIANTKNEKKMKTGLNNGFPGFSDSPYIFIFD</sequence>
<keyword evidence="2" id="KW-1185">Reference proteome</keyword>
<organism evidence="1 2">
    <name type="scientific">Sinomicrobium pectinilyticum</name>
    <dbReference type="NCBI Taxonomy" id="1084421"/>
    <lineage>
        <taxon>Bacteria</taxon>
        <taxon>Pseudomonadati</taxon>
        <taxon>Bacteroidota</taxon>
        <taxon>Flavobacteriia</taxon>
        <taxon>Flavobacteriales</taxon>
        <taxon>Flavobacteriaceae</taxon>
        <taxon>Sinomicrobium</taxon>
    </lineage>
</organism>
<dbReference type="AlphaFoldDB" id="A0A3N0DQX8"/>
<reference evidence="1 2" key="1">
    <citation type="submission" date="2018-10" db="EMBL/GenBank/DDBJ databases">
        <title>Sinomicrobium pectinilyticum sp. nov., a pectinase-producing bacterium isolated from alkaline and saline soil, and emended description of the genus Sinomicrobium.</title>
        <authorList>
            <person name="Cheng B."/>
            <person name="Li C."/>
            <person name="Lai Q."/>
            <person name="Du M."/>
            <person name="Shao Z."/>
            <person name="Xu P."/>
            <person name="Yang C."/>
        </authorList>
    </citation>
    <scope>NUCLEOTIDE SEQUENCE [LARGE SCALE GENOMIC DNA]</scope>
    <source>
        <strain evidence="1 2">5DNS001</strain>
    </source>
</reference>
<accession>A0A3N0DQX8</accession>